<evidence type="ECO:0000256" key="2">
    <source>
        <dbReference type="ARBA" id="ARBA00022490"/>
    </source>
</evidence>
<evidence type="ECO:0000256" key="1">
    <source>
        <dbReference type="ARBA" id="ARBA00010337"/>
    </source>
</evidence>
<protein>
    <recommendedName>
        <fullName evidence="5">Gamma-tubulin complex component</fullName>
    </recommendedName>
</protein>
<sequence length="953" mass="111800">MARQISFDVSAGVNELITHISGFREGSEPFLNQQKHLFDQLKKSDTMYFLNKREVDQSIAGMAEKFNFHGFMAQAKALQEAYDEYVKDDLPKSASLNRLNIVKLLLCLSERPTSKFLEDPDQFEVIQEEDEEDINWGEYLKEGIEEWKPNFDESTDCSSNSSVTDGVNDVTDALDKNSTQGVLIHSSESDVIMNLRANREELLNTIQHTWYNQSRFHDTPFSERREANIGIIWENHLEKQAMGLIMVPKSSVFSEYKVIREILWQLWHPHTSAVFELDGNNIKARNDITISSTRSMTLESFLNNEFIPHIELLEFFRDFSKTLDVHSDDFIVMVPQTYRSYSNALQNIISPIYISLSELEDKIREQETTYTLLNLSKDLRMILNPLYLLRKIQNQVVIDFRTHSNLTSTVTLLVRLHSSLQFAESKLDQDLRVSLYIESLYHYLTLIDSWLIKNDLMDYTSEFVIDNKNKTIMPSEDETDCSICDGDICQLNFELREEIDNTFKEDGVIAIIRETVLQIGRNLHLLRLLGKLSLLQDQKETIYEEFVRKTLTELRLFFGVDVNDLIIDGNESDIDMENVKYKCPVVCTEECKTTTEMDKLENLVDTTDGFLMLAFEDYFIEKPIKQEKTKLSLFEKISKITTTFFPVSNFFENILSGILKEKFTVSGLMVKNMFIEQYLLEKQFQFLRHIFLFYDNMIFPFYRRLFEKIDSSDKNWANDIWLTSHLHDIVSDAYPEFHDRCTVQVGETWRTCADSLAACDVIDLQYEIQWPSNIVISGPQMALYRDVFHFVLRIKWGLYTLNRLSFTDLEPKKKPYHKTKPTTHKTTVMKLKFLKFALINLLNSIQHYIFAFVFMICLQKFELDFEKANDLSSIMESHFKFINNIHAMTMEVRKCGKKEPAFENVMHSIKILKNMWKNIENATPDRLQEYYEMYETSYRTINPIICPVYLYDY</sequence>
<keyword evidence="6" id="KW-0472">Membrane</keyword>
<evidence type="ECO:0000259" key="7">
    <source>
        <dbReference type="Pfam" id="PF04130"/>
    </source>
</evidence>
<dbReference type="InterPro" id="IPR007259">
    <property type="entry name" value="GCP"/>
</dbReference>
<evidence type="ECO:0000313" key="10">
    <source>
        <dbReference type="Proteomes" id="UP001153737"/>
    </source>
</evidence>
<dbReference type="Gene3D" id="1.20.120.1900">
    <property type="entry name" value="Gamma-tubulin complex, C-terminal domain"/>
    <property type="match status" value="1"/>
</dbReference>
<keyword evidence="6" id="KW-1133">Transmembrane helix</keyword>
<feature type="domain" description="Gamma tubulin complex component protein N-terminal" evidence="8">
    <location>
        <begin position="270"/>
        <end position="545"/>
    </location>
</feature>
<dbReference type="InterPro" id="IPR059169">
    <property type="entry name" value="GCP5_N_ext"/>
</dbReference>
<dbReference type="GO" id="GO:0051321">
    <property type="term" value="P:meiotic cell cycle"/>
    <property type="evidence" value="ECO:0007669"/>
    <property type="project" value="TreeGrafter"/>
</dbReference>
<dbReference type="GO" id="GO:0051225">
    <property type="term" value="P:spindle assembly"/>
    <property type="evidence" value="ECO:0007669"/>
    <property type="project" value="TreeGrafter"/>
</dbReference>
<dbReference type="GO" id="GO:0005874">
    <property type="term" value="C:microtubule"/>
    <property type="evidence" value="ECO:0007669"/>
    <property type="project" value="UniProtKB-KW"/>
</dbReference>
<dbReference type="InterPro" id="IPR042241">
    <property type="entry name" value="GCP_C_sf"/>
</dbReference>
<dbReference type="OrthoDB" id="66546at2759"/>
<evidence type="ECO:0000256" key="6">
    <source>
        <dbReference type="SAM" id="Phobius"/>
    </source>
</evidence>
<proteinExistence type="inferred from homology"/>
<dbReference type="Pfam" id="PF04130">
    <property type="entry name" value="GCP_C_terminal"/>
    <property type="match status" value="1"/>
</dbReference>
<dbReference type="GO" id="GO:0000922">
    <property type="term" value="C:spindle pole"/>
    <property type="evidence" value="ECO:0007669"/>
    <property type="project" value="InterPro"/>
</dbReference>
<name>A0A9P0DHF5_PHACE</name>
<dbReference type="GO" id="GO:0043015">
    <property type="term" value="F:gamma-tubulin binding"/>
    <property type="evidence" value="ECO:0007669"/>
    <property type="project" value="InterPro"/>
</dbReference>
<dbReference type="GO" id="GO:0000930">
    <property type="term" value="C:gamma-tubulin complex"/>
    <property type="evidence" value="ECO:0007669"/>
    <property type="project" value="TreeGrafter"/>
</dbReference>
<comment type="subcellular location">
    <subcellularLocation>
        <location evidence="5">Cytoplasm</location>
        <location evidence="5">Cytoskeleton</location>
        <location evidence="5">Microtubule organizing center</location>
    </subcellularLocation>
</comment>
<evidence type="ECO:0000313" key="9">
    <source>
        <dbReference type="EMBL" id="CAH1155298.1"/>
    </source>
</evidence>
<comment type="similarity">
    <text evidence="1 5">Belongs to the TUBGCP family.</text>
</comment>
<organism evidence="9 10">
    <name type="scientific">Phaedon cochleariae</name>
    <name type="common">Mustard beetle</name>
    <dbReference type="NCBI Taxonomy" id="80249"/>
    <lineage>
        <taxon>Eukaryota</taxon>
        <taxon>Metazoa</taxon>
        <taxon>Ecdysozoa</taxon>
        <taxon>Arthropoda</taxon>
        <taxon>Hexapoda</taxon>
        <taxon>Insecta</taxon>
        <taxon>Pterygota</taxon>
        <taxon>Neoptera</taxon>
        <taxon>Endopterygota</taxon>
        <taxon>Coleoptera</taxon>
        <taxon>Polyphaga</taxon>
        <taxon>Cucujiformia</taxon>
        <taxon>Chrysomeloidea</taxon>
        <taxon>Chrysomelidae</taxon>
        <taxon>Chrysomelinae</taxon>
        <taxon>Chrysomelini</taxon>
        <taxon>Phaedon</taxon>
    </lineage>
</organism>
<evidence type="ECO:0000256" key="4">
    <source>
        <dbReference type="ARBA" id="ARBA00023212"/>
    </source>
</evidence>
<keyword evidence="10" id="KW-1185">Reference proteome</keyword>
<dbReference type="PANTHER" id="PTHR19302">
    <property type="entry name" value="GAMMA TUBULIN COMPLEX PROTEIN"/>
    <property type="match status" value="1"/>
</dbReference>
<keyword evidence="4 5" id="KW-0206">Cytoskeleton</keyword>
<dbReference type="GO" id="GO:0051011">
    <property type="term" value="F:microtubule minus-end binding"/>
    <property type="evidence" value="ECO:0007669"/>
    <property type="project" value="TreeGrafter"/>
</dbReference>
<keyword evidence="2 5" id="KW-0963">Cytoplasm</keyword>
<feature type="transmembrane region" description="Helical" evidence="6">
    <location>
        <begin position="833"/>
        <end position="858"/>
    </location>
</feature>
<gene>
    <name evidence="9" type="ORF">PHAECO_LOCUS6105</name>
</gene>
<keyword evidence="6" id="KW-0812">Transmembrane</keyword>
<evidence type="ECO:0000256" key="5">
    <source>
        <dbReference type="RuleBase" id="RU363050"/>
    </source>
</evidence>
<keyword evidence="3 5" id="KW-0493">Microtubule</keyword>
<dbReference type="InterPro" id="IPR040457">
    <property type="entry name" value="GCP_C"/>
</dbReference>
<dbReference type="GO" id="GO:0000278">
    <property type="term" value="P:mitotic cell cycle"/>
    <property type="evidence" value="ECO:0007669"/>
    <property type="project" value="TreeGrafter"/>
</dbReference>
<evidence type="ECO:0000259" key="8">
    <source>
        <dbReference type="Pfam" id="PF17681"/>
    </source>
</evidence>
<accession>A0A9P0DHF5</accession>
<dbReference type="PANTHER" id="PTHR19302:SF33">
    <property type="entry name" value="GAMMA-TUBULIN COMPLEX COMPONENT 5"/>
    <property type="match status" value="1"/>
</dbReference>
<dbReference type="AlphaFoldDB" id="A0A9P0DHF5"/>
<dbReference type="Pfam" id="PF17681">
    <property type="entry name" value="GCP_N_terminal"/>
    <property type="match status" value="1"/>
</dbReference>
<dbReference type="CDD" id="cd22572">
    <property type="entry name" value="GCP5_NTD"/>
    <property type="match status" value="1"/>
</dbReference>
<dbReference type="InterPro" id="IPR041470">
    <property type="entry name" value="GCP_N"/>
</dbReference>
<dbReference type="GO" id="GO:0007020">
    <property type="term" value="P:microtubule nucleation"/>
    <property type="evidence" value="ECO:0007669"/>
    <property type="project" value="InterPro"/>
</dbReference>
<dbReference type="GO" id="GO:0031122">
    <property type="term" value="P:cytoplasmic microtubule organization"/>
    <property type="evidence" value="ECO:0007669"/>
    <property type="project" value="TreeGrafter"/>
</dbReference>
<dbReference type="EMBL" id="OU896708">
    <property type="protein sequence ID" value="CAH1155298.1"/>
    <property type="molecule type" value="Genomic_DNA"/>
</dbReference>
<feature type="domain" description="Gamma tubulin complex component C-terminal" evidence="7">
    <location>
        <begin position="681"/>
        <end position="898"/>
    </location>
</feature>
<dbReference type="Proteomes" id="UP001153737">
    <property type="component" value="Chromosome 2"/>
</dbReference>
<reference evidence="9" key="1">
    <citation type="submission" date="2022-01" db="EMBL/GenBank/DDBJ databases">
        <authorList>
            <person name="King R."/>
        </authorList>
    </citation>
    <scope>NUCLEOTIDE SEQUENCE</scope>
</reference>
<evidence type="ECO:0000256" key="3">
    <source>
        <dbReference type="ARBA" id="ARBA00022701"/>
    </source>
</evidence>
<reference evidence="9" key="2">
    <citation type="submission" date="2022-10" db="EMBL/GenBank/DDBJ databases">
        <authorList>
            <consortium name="ENA_rothamsted_submissions"/>
            <consortium name="culmorum"/>
            <person name="King R."/>
        </authorList>
    </citation>
    <scope>NUCLEOTIDE SEQUENCE</scope>
</reference>